<dbReference type="CDD" id="cd12183">
    <property type="entry name" value="LDH_like_2"/>
    <property type="match status" value="1"/>
</dbReference>
<comment type="similarity">
    <text evidence="1 4">Belongs to the D-isomer specific 2-hydroxyacid dehydrogenase family.</text>
</comment>
<dbReference type="PROSITE" id="PS00670">
    <property type="entry name" value="D_2_HYDROXYACID_DH_2"/>
    <property type="match status" value="1"/>
</dbReference>
<dbReference type="Gene3D" id="3.40.50.720">
    <property type="entry name" value="NAD(P)-binding Rossmann-like Domain"/>
    <property type="match status" value="2"/>
</dbReference>
<keyword evidence="3" id="KW-0520">NAD</keyword>
<dbReference type="InterPro" id="IPR058205">
    <property type="entry name" value="D-LDH-like"/>
</dbReference>
<dbReference type="PANTHER" id="PTHR43026">
    <property type="entry name" value="2-HYDROXYACID DEHYDROGENASE HOMOLOG 1-RELATED"/>
    <property type="match status" value="1"/>
</dbReference>
<evidence type="ECO:0000313" key="7">
    <source>
        <dbReference type="EMBL" id="KNG88521.1"/>
    </source>
</evidence>
<keyword evidence="8" id="KW-1185">Reference proteome</keyword>
<accession>A0A0L1J9Q5</accession>
<feature type="domain" description="D-isomer specific 2-hydroxyacid dehydrogenase NAD-binding" evidence="6">
    <location>
        <begin position="114"/>
        <end position="299"/>
    </location>
</feature>
<dbReference type="STRING" id="1509407.A0A0L1J9Q5"/>
<dbReference type="PROSITE" id="PS00671">
    <property type="entry name" value="D_2_HYDROXYACID_DH_3"/>
    <property type="match status" value="1"/>
</dbReference>
<dbReference type="GeneID" id="26805046"/>
<gene>
    <name evidence="7" type="ORF">ANOM_003242</name>
</gene>
<comment type="caution">
    <text evidence="7">The sequence shown here is derived from an EMBL/GenBank/DDBJ whole genome shotgun (WGS) entry which is preliminary data.</text>
</comment>
<evidence type="ECO:0000256" key="4">
    <source>
        <dbReference type="RuleBase" id="RU003719"/>
    </source>
</evidence>
<dbReference type="InterPro" id="IPR006139">
    <property type="entry name" value="D-isomer_2_OHA_DH_cat_dom"/>
</dbReference>
<dbReference type="PROSITE" id="PS00065">
    <property type="entry name" value="D_2_HYDROXYACID_DH_1"/>
    <property type="match status" value="1"/>
</dbReference>
<evidence type="ECO:0000256" key="2">
    <source>
        <dbReference type="ARBA" id="ARBA00023002"/>
    </source>
</evidence>
<dbReference type="Proteomes" id="UP000037505">
    <property type="component" value="Unassembled WGS sequence"/>
</dbReference>
<dbReference type="GO" id="GO:0008720">
    <property type="term" value="F:D-lactate dehydrogenase (NAD+) activity"/>
    <property type="evidence" value="ECO:0007669"/>
    <property type="project" value="TreeGrafter"/>
</dbReference>
<name>A0A0L1J9Q5_ASPN3</name>
<dbReference type="RefSeq" id="XP_015409444.1">
    <property type="nucleotide sequence ID" value="XM_015548499.1"/>
</dbReference>
<dbReference type="EMBL" id="JNOM01000051">
    <property type="protein sequence ID" value="KNG88521.1"/>
    <property type="molecule type" value="Genomic_DNA"/>
</dbReference>
<dbReference type="Pfam" id="PF00389">
    <property type="entry name" value="2-Hacid_dh"/>
    <property type="match status" value="1"/>
</dbReference>
<evidence type="ECO:0000259" key="5">
    <source>
        <dbReference type="Pfam" id="PF00389"/>
    </source>
</evidence>
<evidence type="ECO:0000313" key="8">
    <source>
        <dbReference type="Proteomes" id="UP000037505"/>
    </source>
</evidence>
<dbReference type="OrthoDB" id="298012at2759"/>
<evidence type="ECO:0000259" key="6">
    <source>
        <dbReference type="Pfam" id="PF02826"/>
    </source>
</evidence>
<protein>
    <submittedName>
        <fullName evidence="7">D-lactate dehydrogenase</fullName>
    </submittedName>
</protein>
<proteinExistence type="inferred from homology"/>
<dbReference type="SUPFAM" id="SSF51735">
    <property type="entry name" value="NAD(P)-binding Rossmann-fold domains"/>
    <property type="match status" value="1"/>
</dbReference>
<dbReference type="AlphaFoldDB" id="A0A0L1J9Q5"/>
<keyword evidence="2 4" id="KW-0560">Oxidoreductase</keyword>
<dbReference type="Pfam" id="PF02826">
    <property type="entry name" value="2-Hacid_dh_C"/>
    <property type="match status" value="1"/>
</dbReference>
<dbReference type="InterPro" id="IPR006140">
    <property type="entry name" value="D-isomer_DH_NAD-bd"/>
</dbReference>
<dbReference type="GO" id="GO:0051287">
    <property type="term" value="F:NAD binding"/>
    <property type="evidence" value="ECO:0007669"/>
    <property type="project" value="InterPro"/>
</dbReference>
<evidence type="ECO:0000256" key="1">
    <source>
        <dbReference type="ARBA" id="ARBA00005854"/>
    </source>
</evidence>
<sequence>MKLAVFSAKSYDKHYFDVTLRKQHSTLCDITYHSFALSSETVSLAQDSDAVCVFVNDQLDGPVLQTLYANGVRAILLRCAGFNNIDLRVAEDLGFFVANVPSYSPEAVAEFAVALIQTLNRKTHRAFNRVREGNFNLEGFLGRTLYGKTVGIIGVGRIGLAFAKIVHGFGCKLLAYDPFGGEEFKKYGEFVELGDLLSQSDIVSLHCPLTDGTRHVINDENLSRMKKGALLVNTSRGGLVNTKAVINALKSGQLGGVALDVYEEEGALFYNDHSGEIIHDDVLMRLMTFPNVLVCGHQAFFTEEALSEIAGVTLGNLEDFFMKRTCKNSLVREGHLVVPTDKEPVRL</sequence>
<reference evidence="7 8" key="1">
    <citation type="submission" date="2014-06" db="EMBL/GenBank/DDBJ databases">
        <title>The Genome of the Aflatoxigenic Filamentous Fungus Aspergillus nomius.</title>
        <authorList>
            <person name="Moore M.G."/>
            <person name="Shannon B.M."/>
            <person name="Brian M.M."/>
        </authorList>
    </citation>
    <scope>NUCLEOTIDE SEQUENCE [LARGE SCALE GENOMIC DNA]</scope>
    <source>
        <strain evidence="7 8">NRRL 13137</strain>
    </source>
</reference>
<dbReference type="InterPro" id="IPR029753">
    <property type="entry name" value="D-isomer_DH_CS"/>
</dbReference>
<dbReference type="InterPro" id="IPR029752">
    <property type="entry name" value="D-isomer_DH_CS1"/>
</dbReference>
<evidence type="ECO:0000256" key="3">
    <source>
        <dbReference type="ARBA" id="ARBA00023027"/>
    </source>
</evidence>
<dbReference type="InterPro" id="IPR036291">
    <property type="entry name" value="NAD(P)-bd_dom_sf"/>
</dbReference>
<organism evidence="7 8">
    <name type="scientific">Aspergillus nomiae NRRL (strain ATCC 15546 / NRRL 13137 / CBS 260.88 / M93)</name>
    <dbReference type="NCBI Taxonomy" id="1509407"/>
    <lineage>
        <taxon>Eukaryota</taxon>
        <taxon>Fungi</taxon>
        <taxon>Dikarya</taxon>
        <taxon>Ascomycota</taxon>
        <taxon>Pezizomycotina</taxon>
        <taxon>Eurotiomycetes</taxon>
        <taxon>Eurotiomycetidae</taxon>
        <taxon>Eurotiales</taxon>
        <taxon>Aspergillaceae</taxon>
        <taxon>Aspergillus</taxon>
        <taxon>Aspergillus subgen. Circumdati</taxon>
    </lineage>
</organism>
<dbReference type="SUPFAM" id="SSF52283">
    <property type="entry name" value="Formate/glycerate dehydrogenase catalytic domain-like"/>
    <property type="match status" value="1"/>
</dbReference>
<dbReference type="PANTHER" id="PTHR43026:SF1">
    <property type="entry name" value="2-HYDROXYACID DEHYDROGENASE HOMOLOG 1-RELATED"/>
    <property type="match status" value="1"/>
</dbReference>
<feature type="domain" description="D-isomer specific 2-hydroxyacid dehydrogenase catalytic" evidence="5">
    <location>
        <begin position="22"/>
        <end position="329"/>
    </location>
</feature>